<dbReference type="InterPro" id="IPR015943">
    <property type="entry name" value="WD40/YVTN_repeat-like_dom_sf"/>
</dbReference>
<keyword evidence="5 6" id="KW-0539">Nucleus</keyword>
<dbReference type="SUPFAM" id="SSF50978">
    <property type="entry name" value="WD40 repeat-like"/>
    <property type="match status" value="1"/>
</dbReference>
<evidence type="ECO:0000256" key="5">
    <source>
        <dbReference type="ARBA" id="ARBA00023242"/>
    </source>
</evidence>
<dbReference type="PANTHER" id="PTHR19855">
    <property type="entry name" value="WD40 REPEAT PROTEIN 12, 37"/>
    <property type="match status" value="1"/>
</dbReference>
<dbReference type="PROSITE" id="PS50294">
    <property type="entry name" value="WD_REPEATS_REGION"/>
    <property type="match status" value="4"/>
</dbReference>
<dbReference type="InterPro" id="IPR001680">
    <property type="entry name" value="WD40_rpt"/>
</dbReference>
<dbReference type="PROSITE" id="PS50082">
    <property type="entry name" value="WD_REPEATS_2"/>
    <property type="match status" value="4"/>
</dbReference>
<dbReference type="SMART" id="SM00320">
    <property type="entry name" value="WD40"/>
    <property type="match status" value="7"/>
</dbReference>
<feature type="repeat" description="WD" evidence="7">
    <location>
        <begin position="191"/>
        <end position="232"/>
    </location>
</feature>
<dbReference type="GeneID" id="126889783"/>
<evidence type="ECO:0000256" key="2">
    <source>
        <dbReference type="ARBA" id="ARBA00022552"/>
    </source>
</evidence>
<evidence type="ECO:0000256" key="7">
    <source>
        <dbReference type="PROSITE-ProRule" id="PRU00221"/>
    </source>
</evidence>
<comment type="similarity">
    <text evidence="6">Belongs to the WD repeat WDR12/YTM1 family.</text>
</comment>
<evidence type="ECO:0000256" key="6">
    <source>
        <dbReference type="HAMAP-Rule" id="MF_03029"/>
    </source>
</evidence>
<proteinExistence type="inferred from homology"/>
<feature type="repeat" description="WD" evidence="7">
    <location>
        <begin position="382"/>
        <end position="417"/>
    </location>
</feature>
<dbReference type="RefSeq" id="XP_050514329.1">
    <property type="nucleotide sequence ID" value="XM_050658372.1"/>
</dbReference>
<feature type="domain" description="NLE" evidence="8">
    <location>
        <begin position="9"/>
        <end position="76"/>
    </location>
</feature>
<accession>A0ABM5KVW5</accession>
<keyword evidence="2 6" id="KW-0698">rRNA processing</keyword>
<feature type="repeat" description="WD" evidence="7">
    <location>
        <begin position="338"/>
        <end position="380"/>
    </location>
</feature>
<dbReference type="InterPro" id="IPR020472">
    <property type="entry name" value="WD40_PAC1"/>
</dbReference>
<reference evidence="9" key="1">
    <citation type="submission" date="2025-05" db="UniProtKB">
        <authorList>
            <consortium name="EnsemblMetazoa"/>
        </authorList>
    </citation>
    <scope>IDENTIFICATION</scope>
</reference>
<protein>
    <recommendedName>
        <fullName evidence="6">Ribosome biogenesis protein WDR12 homolog</fullName>
    </recommendedName>
</protein>
<keyword evidence="1 6" id="KW-0690">Ribosome biogenesis</keyword>
<dbReference type="HAMAP" id="MF_03029">
    <property type="entry name" value="WDR12"/>
    <property type="match status" value="1"/>
</dbReference>
<comment type="function">
    <text evidence="6">Required for maturation of ribosomal RNAs and formation of the large ribosomal subunit.</text>
</comment>
<dbReference type="InterPro" id="IPR019775">
    <property type="entry name" value="WD40_repeat_CS"/>
</dbReference>
<dbReference type="InterPro" id="IPR012972">
    <property type="entry name" value="NLE"/>
</dbReference>
<dbReference type="PROSITE" id="PS00678">
    <property type="entry name" value="WD_REPEATS_1"/>
    <property type="match status" value="1"/>
</dbReference>
<evidence type="ECO:0000313" key="10">
    <source>
        <dbReference type="Proteomes" id="UP001652700"/>
    </source>
</evidence>
<evidence type="ECO:0000313" key="9">
    <source>
        <dbReference type="EnsemblMetazoa" id="XP_050514329.1"/>
    </source>
</evidence>
<sequence length="417" mass="46745">MQGSSEGQLQIRLITKQDIYAVPDLPLSVPQAINANSLNELLNQLLKESNSDFLKPKDFDFLAIGELIRQPLIDHLQERNVSTETTVDVEYLERTPAPEPKDSLLHDDWVCGIETSDKWILTGCYDNSVNIWSTHGKIITSLKEHRNVVKAVSWIDKTDPSKGFISVSHDLTGLMWSFEPGTDNVVPQAVLRGHERGIDSVGVSPNSSRIATGGWDTNLKLWSTSIEEERSEPLQKRSKSSNNLVTKTPLNTLKGHKETISAVNWIDNYVVSTVSMDHTIKFWDAELCGIKNEIVGQKAYLSSSWSPLSNTLLASSADRHIRLYDPRSTEGSLCKTTFTSHTLWVSSVIWSNYDQHLLLSGGYDSAVKMWDTRSPKAPLYNLQGHQGQVLKVDWSNRKYMVSGGSDNSVHIFKNKHV</sequence>
<keyword evidence="4" id="KW-0677">Repeat</keyword>
<feature type="repeat" description="WD" evidence="7">
    <location>
        <begin position="253"/>
        <end position="284"/>
    </location>
</feature>
<dbReference type="InterPro" id="IPR036322">
    <property type="entry name" value="WD40_repeat_dom_sf"/>
</dbReference>
<evidence type="ECO:0000256" key="3">
    <source>
        <dbReference type="ARBA" id="ARBA00022574"/>
    </source>
</evidence>
<evidence type="ECO:0000256" key="1">
    <source>
        <dbReference type="ARBA" id="ARBA00022517"/>
    </source>
</evidence>
<dbReference type="InterPro" id="IPR028599">
    <property type="entry name" value="WDR12/Ytm1"/>
</dbReference>
<name>A0ABM5KVW5_DIAVI</name>
<dbReference type="Pfam" id="PF00400">
    <property type="entry name" value="WD40"/>
    <property type="match status" value="6"/>
</dbReference>
<evidence type="ECO:0000256" key="4">
    <source>
        <dbReference type="ARBA" id="ARBA00022737"/>
    </source>
</evidence>
<organism evidence="9 10">
    <name type="scientific">Diabrotica virgifera virgifera</name>
    <name type="common">western corn rootworm</name>
    <dbReference type="NCBI Taxonomy" id="50390"/>
    <lineage>
        <taxon>Eukaryota</taxon>
        <taxon>Metazoa</taxon>
        <taxon>Ecdysozoa</taxon>
        <taxon>Arthropoda</taxon>
        <taxon>Hexapoda</taxon>
        <taxon>Insecta</taxon>
        <taxon>Pterygota</taxon>
        <taxon>Neoptera</taxon>
        <taxon>Endopterygota</taxon>
        <taxon>Coleoptera</taxon>
        <taxon>Polyphaga</taxon>
        <taxon>Cucujiformia</taxon>
        <taxon>Chrysomeloidea</taxon>
        <taxon>Chrysomelidae</taxon>
        <taxon>Galerucinae</taxon>
        <taxon>Diabroticina</taxon>
        <taxon>Diabroticites</taxon>
        <taxon>Diabrotica</taxon>
    </lineage>
</organism>
<dbReference type="EnsemblMetazoa" id="XM_050658372.1">
    <property type="protein sequence ID" value="XP_050514329.1"/>
    <property type="gene ID" value="LOC126889783"/>
</dbReference>
<keyword evidence="3 7" id="KW-0853">WD repeat</keyword>
<dbReference type="Pfam" id="PF08154">
    <property type="entry name" value="NLE"/>
    <property type="match status" value="1"/>
</dbReference>
<keyword evidence="10" id="KW-1185">Reference proteome</keyword>
<evidence type="ECO:0000259" key="8">
    <source>
        <dbReference type="Pfam" id="PF08154"/>
    </source>
</evidence>
<dbReference type="Proteomes" id="UP001652700">
    <property type="component" value="Unplaced"/>
</dbReference>
<dbReference type="Gene3D" id="2.130.10.10">
    <property type="entry name" value="YVTN repeat-like/Quinoprotein amine dehydrogenase"/>
    <property type="match status" value="1"/>
</dbReference>
<dbReference type="PANTHER" id="PTHR19855:SF11">
    <property type="entry name" value="RIBOSOME BIOGENESIS PROTEIN WDR12"/>
    <property type="match status" value="1"/>
</dbReference>
<comment type="subcellular location">
    <subcellularLocation>
        <location evidence="6">Nucleus</location>
        <location evidence="6">Nucleolus</location>
    </subcellularLocation>
    <subcellularLocation>
        <location evidence="6">Nucleus</location>
        <location evidence="6">Nucleoplasm</location>
    </subcellularLocation>
</comment>
<dbReference type="CDD" id="cd00200">
    <property type="entry name" value="WD40"/>
    <property type="match status" value="1"/>
</dbReference>
<dbReference type="PRINTS" id="PR00320">
    <property type="entry name" value="GPROTEINBRPT"/>
</dbReference>